<sequence>MQPEPDWNAFLESMRMKIGENVKNDVVTLLTANYSSTGKVKSLLWCATIMNTFKNYFEMLFESSSSEEVTDDDLDSQVWNEIGSVSDAGFQEDHGIVEEVTPTLEDNTINPIDCYRHFITDEIISLMVHETNRYAQQHFQSQKLSKRSKTLQWKPTTREEMPKFLGIMSSEASNAAAKKDSNKVLKTEDMTSYVQPPA</sequence>
<evidence type="ECO:0000259" key="2">
    <source>
        <dbReference type="Pfam" id="PF13843"/>
    </source>
</evidence>
<dbReference type="Pfam" id="PF14388">
    <property type="entry name" value="DUF4419"/>
    <property type="match status" value="1"/>
</dbReference>
<dbReference type="InterPro" id="IPR025533">
    <property type="entry name" value="DUF4419"/>
</dbReference>
<evidence type="ECO:0000313" key="4">
    <source>
        <dbReference type="Proteomes" id="UP000663864"/>
    </source>
</evidence>
<dbReference type="Proteomes" id="UP000663864">
    <property type="component" value="Unassembled WGS sequence"/>
</dbReference>
<feature type="region of interest" description="Disordered" evidence="1">
    <location>
        <begin position="176"/>
        <end position="198"/>
    </location>
</feature>
<gene>
    <name evidence="3" type="ORF">ZHD862_LOCUS23146</name>
</gene>
<reference evidence="3" key="1">
    <citation type="submission" date="2021-02" db="EMBL/GenBank/DDBJ databases">
        <authorList>
            <person name="Nowell W R."/>
        </authorList>
    </citation>
    <scope>NUCLEOTIDE SEQUENCE</scope>
</reference>
<evidence type="ECO:0000313" key="3">
    <source>
        <dbReference type="EMBL" id="CAF1206704.1"/>
    </source>
</evidence>
<dbReference type="InterPro" id="IPR029526">
    <property type="entry name" value="PGBD"/>
</dbReference>
<dbReference type="EMBL" id="CAJNOT010001486">
    <property type="protein sequence ID" value="CAF1206704.1"/>
    <property type="molecule type" value="Genomic_DNA"/>
</dbReference>
<dbReference type="Pfam" id="PF13843">
    <property type="entry name" value="DDE_Tnp_1_7"/>
    <property type="match status" value="1"/>
</dbReference>
<name>A0A814WVC2_9BILA</name>
<feature type="compositionally biased region" description="Basic and acidic residues" evidence="1">
    <location>
        <begin position="177"/>
        <end position="189"/>
    </location>
</feature>
<proteinExistence type="predicted"/>
<comment type="caution">
    <text evidence="3">The sequence shown here is derived from an EMBL/GenBank/DDBJ whole genome shotgun (WGS) entry which is preliminary data.</text>
</comment>
<organism evidence="3 4">
    <name type="scientific">Rotaria sordida</name>
    <dbReference type="NCBI Taxonomy" id="392033"/>
    <lineage>
        <taxon>Eukaryota</taxon>
        <taxon>Metazoa</taxon>
        <taxon>Spiralia</taxon>
        <taxon>Gnathifera</taxon>
        <taxon>Rotifera</taxon>
        <taxon>Eurotatoria</taxon>
        <taxon>Bdelloidea</taxon>
        <taxon>Philodinida</taxon>
        <taxon>Philodinidae</taxon>
        <taxon>Rotaria</taxon>
    </lineage>
</organism>
<dbReference type="AlphaFoldDB" id="A0A814WVC2"/>
<feature type="domain" description="PiggyBac transposable element-derived protein" evidence="2">
    <location>
        <begin position="110"/>
        <end position="168"/>
    </location>
</feature>
<evidence type="ECO:0000256" key="1">
    <source>
        <dbReference type="SAM" id="MobiDB-lite"/>
    </source>
</evidence>
<accession>A0A814WVC2</accession>
<protein>
    <recommendedName>
        <fullName evidence="2">PiggyBac transposable element-derived protein domain-containing protein</fullName>
    </recommendedName>
</protein>